<evidence type="ECO:0000313" key="6">
    <source>
        <dbReference type="EMBL" id="BBG27612.1"/>
    </source>
</evidence>
<organism evidence="5 7">
    <name type="scientific">Sulfuracidifex tepidarius</name>
    <dbReference type="NCBI Taxonomy" id="1294262"/>
    <lineage>
        <taxon>Archaea</taxon>
        <taxon>Thermoproteota</taxon>
        <taxon>Thermoprotei</taxon>
        <taxon>Sulfolobales</taxon>
        <taxon>Sulfolobaceae</taxon>
        <taxon>Sulfuracidifex</taxon>
    </lineage>
</organism>
<reference evidence="8" key="1">
    <citation type="submission" date="2018-09" db="EMBL/GenBank/DDBJ databases">
        <title>Complete Genome Sequencing of Sulfolobus sp. JCM 16834.</title>
        <authorList>
            <person name="Kato S."/>
            <person name="Itoh T."/>
            <person name="Ohkuma M."/>
        </authorList>
    </citation>
    <scope>NUCLEOTIDE SEQUENCE [LARGE SCALE GENOMIC DNA]</scope>
    <source>
        <strain evidence="8">IC-007</strain>
    </source>
</reference>
<dbReference type="PANTHER" id="PTHR13903:SF8">
    <property type="entry name" value="PIRIN"/>
    <property type="match status" value="1"/>
</dbReference>
<proteinExistence type="inferred from homology"/>
<feature type="domain" description="Pirin C-terminal" evidence="4">
    <location>
        <begin position="177"/>
        <end position="278"/>
    </location>
</feature>
<feature type="domain" description="Pirin N-terminal" evidence="3">
    <location>
        <begin position="20"/>
        <end position="123"/>
    </location>
</feature>
<dbReference type="Pfam" id="PF05726">
    <property type="entry name" value="Pirin_C"/>
    <property type="match status" value="1"/>
</dbReference>
<keyword evidence="7" id="KW-1185">Reference proteome</keyword>
<dbReference type="SUPFAM" id="SSF51182">
    <property type="entry name" value="RmlC-like cupins"/>
    <property type="match status" value="1"/>
</dbReference>
<evidence type="ECO:0000256" key="1">
    <source>
        <dbReference type="ARBA" id="ARBA00008416"/>
    </source>
</evidence>
<dbReference type="CDD" id="cd02247">
    <property type="entry name" value="cupin_pirin_C"/>
    <property type="match status" value="1"/>
</dbReference>
<dbReference type="Gene3D" id="2.60.120.10">
    <property type="entry name" value="Jelly Rolls"/>
    <property type="match status" value="2"/>
</dbReference>
<dbReference type="Proteomes" id="UP000322983">
    <property type="component" value="Chromosome"/>
</dbReference>
<dbReference type="InterPro" id="IPR003829">
    <property type="entry name" value="Pirin_N_dom"/>
</dbReference>
<dbReference type="InterPro" id="IPR008778">
    <property type="entry name" value="Pirin_C_dom"/>
</dbReference>
<dbReference type="AlphaFoldDB" id="A0A510DXZ0"/>
<dbReference type="KEGG" id="step:IC006_2162"/>
<accession>A0A510DXZ0</accession>
<dbReference type="PIRSF" id="PIRSF006232">
    <property type="entry name" value="Pirin"/>
    <property type="match status" value="1"/>
</dbReference>
<gene>
    <name evidence="5" type="ORF">IC006_2162</name>
    <name evidence="6" type="ORF">IC007_2166</name>
</gene>
<evidence type="ECO:0000256" key="2">
    <source>
        <dbReference type="RuleBase" id="RU003457"/>
    </source>
</evidence>
<protein>
    <recommendedName>
        <fullName evidence="9">Pirin</fullName>
    </recommendedName>
</protein>
<accession>A0A510E519</accession>
<evidence type="ECO:0000259" key="3">
    <source>
        <dbReference type="Pfam" id="PF02678"/>
    </source>
</evidence>
<dbReference type="GeneID" id="41718491"/>
<name>A0A510DXZ0_9CREN</name>
<evidence type="ECO:0000313" key="8">
    <source>
        <dbReference type="Proteomes" id="UP000325030"/>
    </source>
</evidence>
<dbReference type="RefSeq" id="WP_149528698.1">
    <property type="nucleotide sequence ID" value="NZ_AP018929.1"/>
</dbReference>
<evidence type="ECO:0000259" key="4">
    <source>
        <dbReference type="Pfam" id="PF05726"/>
    </source>
</evidence>
<dbReference type="Proteomes" id="UP000325030">
    <property type="component" value="Chromosome"/>
</dbReference>
<dbReference type="PANTHER" id="PTHR13903">
    <property type="entry name" value="PIRIN-RELATED"/>
    <property type="match status" value="1"/>
</dbReference>
<dbReference type="Pfam" id="PF02678">
    <property type="entry name" value="Pirin"/>
    <property type="match status" value="1"/>
</dbReference>
<evidence type="ECO:0000313" key="7">
    <source>
        <dbReference type="Proteomes" id="UP000322983"/>
    </source>
</evidence>
<dbReference type="EMBL" id="AP018930">
    <property type="protein sequence ID" value="BBG27612.1"/>
    <property type="molecule type" value="Genomic_DNA"/>
</dbReference>
<dbReference type="InterPro" id="IPR014710">
    <property type="entry name" value="RmlC-like_jellyroll"/>
</dbReference>
<dbReference type="OrthoDB" id="23530at2157"/>
<dbReference type="EMBL" id="AP018929">
    <property type="protein sequence ID" value="BBG24828.1"/>
    <property type="molecule type" value="Genomic_DNA"/>
</dbReference>
<dbReference type="STRING" id="1294262.GCA_001316085_02146"/>
<dbReference type="InterPro" id="IPR011051">
    <property type="entry name" value="RmlC_Cupin_sf"/>
</dbReference>
<reference evidence="5 7" key="2">
    <citation type="journal article" date="2020" name="Int. J. Syst. Evol. Microbiol.">
        <title>Sulfuracidifex tepidarius gen. nov., sp. nov. and transfer of Sulfolobus metallicus Huber and Stetter 1992 to the genus Sulfuracidifex as Sulfuracidifex metallicus comb. nov.</title>
        <authorList>
            <person name="Itoh T."/>
            <person name="Miura T."/>
            <person name="Sakai H.D."/>
            <person name="Kato S."/>
            <person name="Ohkuma M."/>
            <person name="Takashina T."/>
        </authorList>
    </citation>
    <scope>NUCLEOTIDE SEQUENCE [LARGE SCALE GENOMIC DNA]</scope>
    <source>
        <strain evidence="5 7">IC-006</strain>
        <strain evidence="6">IC-007</strain>
    </source>
</reference>
<sequence>MDRKIEYLIQGRHTMDGAGVKLYRVFGGPNTVELTDPFLLLDFFGSDRKSDYINGFPWHPHRGIETVTYQIEGSTEHEDSEGNKGIIHHGDLQWMTAGSGIFHQEMPRPEGKSERVMGFQLWINLPASEKMTYPVYRDVKKRESEEKDHWGKFRVIAGEFMGILGPVRAGRKVDPLYVDMEIEPENEVVFNPGSQRNVLAYVMKGKVRIGDSPELEEGQLAVMSQGDLLKVSSGEGGARVLVLGGKPLKEPVAWYGPIVMNTDEEIHQALKELRDGTFVKEKRPRVE</sequence>
<evidence type="ECO:0008006" key="9">
    <source>
        <dbReference type="Google" id="ProtNLM"/>
    </source>
</evidence>
<evidence type="ECO:0000313" key="5">
    <source>
        <dbReference type="EMBL" id="BBG24828.1"/>
    </source>
</evidence>
<comment type="similarity">
    <text evidence="1 2">Belongs to the pirin family.</text>
</comment>
<dbReference type="CDD" id="cd02909">
    <property type="entry name" value="cupin_pirin_N"/>
    <property type="match status" value="1"/>
</dbReference>
<dbReference type="InterPro" id="IPR012093">
    <property type="entry name" value="Pirin"/>
</dbReference>